<dbReference type="PANTHER" id="PTHR32108:SF5">
    <property type="entry name" value="DYNACTIN SUBUNIT 1-LIKE"/>
    <property type="match status" value="1"/>
</dbReference>
<dbReference type="Proteomes" id="UP000818029">
    <property type="component" value="Chromosome A04"/>
</dbReference>
<sequence>MQEKVLKSLCHRKKENEVNNANMGYSKSITVSQPKAVTVGQGSSRQESGTRQNNEKIEFTPIPMTYKELYQSLFDAHMVAPFYLKPLQPLFPKWYDANAQYGGIGKMAKMDVSEVKTHLKRVWKEMARRGLVTSNTEGNDDGMENCCEFHHKEGYKIQECEGFRVVIHGLMDSKEIEFYEEVTEKEYICASESVSSVPRVNYPMVIISRPKNEARVQVTPKIIIQKPAFFSYKDSKRVPWNYDCNVTISGKESSVSPLKEDQHIGSHTSNGRRYDLTSARTEPVKGKYLMIEQKKGKAVELEVPVNEPRALMKMLNETYVTNDISINKLDRLVNNISADNFIFCNDDEIPPGGMGSTKALHITTRCKGYMLLEVLVDNGSALNVLSLSTLNRLLVDSSHMKGCQNIVRPFDGTERRVMGRI</sequence>
<keyword evidence="1" id="KW-1185">Reference proteome</keyword>
<evidence type="ECO:0000313" key="1">
    <source>
        <dbReference type="Proteomes" id="UP000818029"/>
    </source>
</evidence>
<dbReference type="PANTHER" id="PTHR32108">
    <property type="entry name" value="DNA-DIRECTED RNA POLYMERASE SUBUNIT ALPHA"/>
    <property type="match status" value="1"/>
</dbReference>
<gene>
    <name evidence="2" type="primary">LOC121228103</name>
</gene>
<dbReference type="GeneID" id="121228103"/>
<organism evidence="1 2">
    <name type="scientific">Gossypium hirsutum</name>
    <name type="common">Upland cotton</name>
    <name type="synonym">Gossypium mexicanum</name>
    <dbReference type="NCBI Taxonomy" id="3635"/>
    <lineage>
        <taxon>Eukaryota</taxon>
        <taxon>Viridiplantae</taxon>
        <taxon>Streptophyta</taxon>
        <taxon>Embryophyta</taxon>
        <taxon>Tracheophyta</taxon>
        <taxon>Spermatophyta</taxon>
        <taxon>Magnoliopsida</taxon>
        <taxon>eudicotyledons</taxon>
        <taxon>Gunneridae</taxon>
        <taxon>Pentapetalae</taxon>
        <taxon>rosids</taxon>
        <taxon>malvids</taxon>
        <taxon>Malvales</taxon>
        <taxon>Malvaceae</taxon>
        <taxon>Malvoideae</taxon>
        <taxon>Gossypium</taxon>
    </lineage>
</organism>
<name>A0ABM3BJE1_GOSHI</name>
<protein>
    <submittedName>
        <fullName evidence="2">Uncharacterized protein</fullName>
    </submittedName>
</protein>
<evidence type="ECO:0000313" key="2">
    <source>
        <dbReference type="RefSeq" id="XP_040967178.1"/>
    </source>
</evidence>
<accession>A0ABM3BJE1</accession>
<reference evidence="2" key="2">
    <citation type="submission" date="2025-08" db="UniProtKB">
        <authorList>
            <consortium name="RefSeq"/>
        </authorList>
    </citation>
    <scope>IDENTIFICATION</scope>
</reference>
<proteinExistence type="predicted"/>
<dbReference type="RefSeq" id="XP_040967178.1">
    <property type="nucleotide sequence ID" value="XM_041111244.1"/>
</dbReference>
<reference evidence="1" key="1">
    <citation type="journal article" date="2020" name="Nat. Genet.">
        <title>Genomic diversifications of five Gossypium allopolyploid species and their impact on cotton improvement.</title>
        <authorList>
            <person name="Chen Z.J."/>
            <person name="Sreedasyam A."/>
            <person name="Ando A."/>
            <person name="Song Q."/>
            <person name="De Santiago L.M."/>
            <person name="Hulse-Kemp A.M."/>
            <person name="Ding M."/>
            <person name="Ye W."/>
            <person name="Kirkbride R.C."/>
            <person name="Jenkins J."/>
            <person name="Plott C."/>
            <person name="Lovell J."/>
            <person name="Lin Y.M."/>
            <person name="Vaughn R."/>
            <person name="Liu B."/>
            <person name="Simpson S."/>
            <person name="Scheffler B.E."/>
            <person name="Wen L."/>
            <person name="Saski C.A."/>
            <person name="Grover C.E."/>
            <person name="Hu G."/>
            <person name="Conover J.L."/>
            <person name="Carlson J.W."/>
            <person name="Shu S."/>
            <person name="Boston L.B."/>
            <person name="Williams M."/>
            <person name="Peterson D.G."/>
            <person name="McGee K."/>
            <person name="Jones D.C."/>
            <person name="Wendel J.F."/>
            <person name="Stelly D.M."/>
            <person name="Grimwood J."/>
            <person name="Schmutz J."/>
        </authorList>
    </citation>
    <scope>NUCLEOTIDE SEQUENCE [LARGE SCALE GENOMIC DNA]</scope>
    <source>
        <strain evidence="1">cv. TM-1</strain>
    </source>
</reference>